<feature type="compositionally biased region" description="Polar residues" evidence="1">
    <location>
        <begin position="118"/>
        <end position="135"/>
    </location>
</feature>
<feature type="compositionally biased region" description="Basic and acidic residues" evidence="1">
    <location>
        <begin position="302"/>
        <end position="317"/>
    </location>
</feature>
<reference evidence="2" key="1">
    <citation type="journal article" date="2021" name="Sci. Rep.">
        <title>Diploid genomic architecture of Nitzschia inconspicua, an elite biomass production diatom.</title>
        <authorList>
            <person name="Oliver A."/>
            <person name="Podell S."/>
            <person name="Pinowska A."/>
            <person name="Traller J.C."/>
            <person name="Smith S.R."/>
            <person name="McClure R."/>
            <person name="Beliaev A."/>
            <person name="Bohutskyi P."/>
            <person name="Hill E.A."/>
            <person name="Rabines A."/>
            <person name="Zheng H."/>
            <person name="Allen L.Z."/>
            <person name="Kuo A."/>
            <person name="Grigoriev I.V."/>
            <person name="Allen A.E."/>
            <person name="Hazlebeck D."/>
            <person name="Allen E.E."/>
        </authorList>
    </citation>
    <scope>NUCLEOTIDE SEQUENCE</scope>
    <source>
        <strain evidence="2">Hildebrandi</strain>
    </source>
</reference>
<feature type="region of interest" description="Disordered" evidence="1">
    <location>
        <begin position="223"/>
        <end position="317"/>
    </location>
</feature>
<feature type="region of interest" description="Disordered" evidence="1">
    <location>
        <begin position="472"/>
        <end position="594"/>
    </location>
</feature>
<dbReference type="AlphaFoldDB" id="A0A9K3KHL5"/>
<comment type="caution">
    <text evidence="2">The sequence shown here is derived from an EMBL/GenBank/DDBJ whole genome shotgun (WGS) entry which is preliminary data.</text>
</comment>
<feature type="compositionally biased region" description="Pro residues" evidence="1">
    <location>
        <begin position="45"/>
        <end position="55"/>
    </location>
</feature>
<dbReference type="EMBL" id="JAGRRH010000023">
    <property type="protein sequence ID" value="KAG7343913.1"/>
    <property type="molecule type" value="Genomic_DNA"/>
</dbReference>
<feature type="compositionally biased region" description="Basic and acidic residues" evidence="1">
    <location>
        <begin position="29"/>
        <end position="43"/>
    </location>
</feature>
<gene>
    <name evidence="2" type="ORF">IV203_021921</name>
</gene>
<keyword evidence="3" id="KW-1185">Reference proteome</keyword>
<feature type="compositionally biased region" description="Pro residues" evidence="1">
    <location>
        <begin position="1"/>
        <end position="12"/>
    </location>
</feature>
<feature type="compositionally biased region" description="Polar residues" evidence="1">
    <location>
        <begin position="68"/>
        <end position="91"/>
    </location>
</feature>
<evidence type="ECO:0000313" key="3">
    <source>
        <dbReference type="Proteomes" id="UP000693970"/>
    </source>
</evidence>
<feature type="region of interest" description="Disordered" evidence="1">
    <location>
        <begin position="1"/>
        <end position="145"/>
    </location>
</feature>
<name>A0A9K3KHL5_9STRA</name>
<reference evidence="2" key="2">
    <citation type="submission" date="2021-04" db="EMBL/GenBank/DDBJ databases">
        <authorList>
            <person name="Podell S."/>
        </authorList>
    </citation>
    <scope>NUCLEOTIDE SEQUENCE</scope>
    <source>
        <strain evidence="2">Hildebrandi</strain>
    </source>
</reference>
<organism evidence="2 3">
    <name type="scientific">Nitzschia inconspicua</name>
    <dbReference type="NCBI Taxonomy" id="303405"/>
    <lineage>
        <taxon>Eukaryota</taxon>
        <taxon>Sar</taxon>
        <taxon>Stramenopiles</taxon>
        <taxon>Ochrophyta</taxon>
        <taxon>Bacillariophyta</taxon>
        <taxon>Bacillariophyceae</taxon>
        <taxon>Bacillariophycidae</taxon>
        <taxon>Bacillariales</taxon>
        <taxon>Bacillariaceae</taxon>
        <taxon>Nitzschia</taxon>
    </lineage>
</organism>
<feature type="compositionally biased region" description="Basic and acidic residues" evidence="1">
    <location>
        <begin position="223"/>
        <end position="240"/>
    </location>
</feature>
<evidence type="ECO:0000256" key="1">
    <source>
        <dbReference type="SAM" id="MobiDB-lite"/>
    </source>
</evidence>
<feature type="compositionally biased region" description="Basic and acidic residues" evidence="1">
    <location>
        <begin position="562"/>
        <end position="576"/>
    </location>
</feature>
<dbReference type="Proteomes" id="UP000693970">
    <property type="component" value="Unassembled WGS sequence"/>
</dbReference>
<accession>A0A9K3KHL5</accession>
<evidence type="ECO:0000313" key="2">
    <source>
        <dbReference type="EMBL" id="KAG7343913.1"/>
    </source>
</evidence>
<feature type="compositionally biased region" description="Basic and acidic residues" evidence="1">
    <location>
        <begin position="492"/>
        <end position="501"/>
    </location>
</feature>
<protein>
    <submittedName>
        <fullName evidence="2">Uncharacterized protein</fullName>
    </submittedName>
</protein>
<feature type="compositionally biased region" description="Polar residues" evidence="1">
    <location>
        <begin position="502"/>
        <end position="511"/>
    </location>
</feature>
<dbReference type="OrthoDB" id="54818at2759"/>
<feature type="compositionally biased region" description="Basic and acidic residues" evidence="1">
    <location>
        <begin position="472"/>
        <end position="484"/>
    </location>
</feature>
<sequence>MGLPRPFKPPKSPTSVMADAKNAPPVFTKHMDLHKGQKPEQQHRPAPPPSTPKTPPHQHQRQPHVAVSNGSTNKVAPSPSRNIPVASNHTAGSGTGNSTSSTSLWIAQADAEAANHKPSVTNRIGSQSDHSGAQSSYYEEEVVSDDDDEAFFEDAAMGTPQSDRSDLSGTELNLFPDHVSTIRFDEYDEMQTVLHINDYTKHEINKTWYKREDYDKMVKLARKTAEKAEERRKELEEIARQKKRERLGLPPTKKGGEEHHPNHPPQDSVSQRSHRSTTTSSHHRRSKTVDDSGDGNNQDGDMDGHDEKGDASEKKPIEYRGLEAWTASGAAKVKILKESAIELVWNEQSRQWDAGLFDPDAIRNVYIAVSQTAAAAALERGKSDEAIVKRLKELEALEAEKKRRRRLLGKSKALVKKSVQLTGRGVKQTGKIMQKTTKKTTKLAKDVTKRGVKAGVATATLDPRMMKEALKVSMKKRECKHETIIRPSNARIQEESEKQSSGRDVTPSNSFDESDEANRQQYEGADESSVEVENDHSAIPGKKKKSKLKLLGVVPIPGTKKVYKEDRREKKAEKRIQKQSRRPSWEAGVSTGKY</sequence>
<proteinExistence type="predicted"/>